<dbReference type="EnsemblPlants" id="ORGLA07G0082000.1">
    <property type="protein sequence ID" value="ORGLA07G0082000.1"/>
    <property type="gene ID" value="ORGLA07G0082000"/>
</dbReference>
<reference evidence="1" key="1">
    <citation type="submission" date="2015-06" db="UniProtKB">
        <authorList>
            <consortium name="EnsemblPlants"/>
        </authorList>
    </citation>
    <scope>IDENTIFICATION</scope>
</reference>
<sequence length="137" mass="14477">MGLCSIVHVLVEQSDEVADIFHLVDIGTICTTSDATRSTDGASGSVDNDDGLHIVEAGSPGRWPLLVGSGTFHVYILCYLVQNIFTTDFLCVLFPNGALTHLLCHFRGLTVQEVLAPLAAVSHVGLEGSSPPLSESV</sequence>
<dbReference type="AlphaFoldDB" id="I1Q9M8"/>
<organism evidence="1 2">
    <name type="scientific">Oryza glaberrima</name>
    <name type="common">African rice</name>
    <dbReference type="NCBI Taxonomy" id="4538"/>
    <lineage>
        <taxon>Eukaryota</taxon>
        <taxon>Viridiplantae</taxon>
        <taxon>Streptophyta</taxon>
        <taxon>Embryophyta</taxon>
        <taxon>Tracheophyta</taxon>
        <taxon>Spermatophyta</taxon>
        <taxon>Magnoliopsida</taxon>
        <taxon>Liliopsida</taxon>
        <taxon>Poales</taxon>
        <taxon>Poaceae</taxon>
        <taxon>BOP clade</taxon>
        <taxon>Oryzoideae</taxon>
        <taxon>Oryzeae</taxon>
        <taxon>Oryzinae</taxon>
        <taxon>Oryza</taxon>
    </lineage>
</organism>
<proteinExistence type="predicted"/>
<protein>
    <submittedName>
        <fullName evidence="1">Uncharacterized protein</fullName>
    </submittedName>
</protein>
<dbReference type="HOGENOM" id="CLU_1868339_0_0_1"/>
<keyword evidence="2" id="KW-1185">Reference proteome</keyword>
<name>I1Q9M8_ORYGL</name>
<dbReference type="OMA" id="HVYILCY"/>
<accession>I1Q9M8</accession>
<reference evidence="1 2" key="2">
    <citation type="submission" date="2018-04" db="EMBL/GenBank/DDBJ databases">
        <title>OglaRS2 (Oryza glaberrima Reference Sequence Version 2).</title>
        <authorList>
            <person name="Zhang J."/>
            <person name="Kudrna D."/>
            <person name="Lee S."/>
            <person name="Talag J."/>
            <person name="Rajasekar S."/>
            <person name="Wing R.A."/>
        </authorList>
    </citation>
    <scope>NUCLEOTIDE SEQUENCE [LARGE SCALE GENOMIC DNA]</scope>
    <source>
        <strain evidence="1 2">cv. IRGC 96717</strain>
    </source>
</reference>
<evidence type="ECO:0000313" key="2">
    <source>
        <dbReference type="Proteomes" id="UP000007306"/>
    </source>
</evidence>
<dbReference type="Gramene" id="ORGLA07G0082000.1">
    <property type="protein sequence ID" value="ORGLA07G0082000.1"/>
    <property type="gene ID" value="ORGLA07G0082000"/>
</dbReference>
<evidence type="ECO:0000313" key="1">
    <source>
        <dbReference type="EnsemblPlants" id="ORGLA07G0082000.1"/>
    </source>
</evidence>
<dbReference type="Proteomes" id="UP000007306">
    <property type="component" value="Chromosome 7"/>
</dbReference>